<dbReference type="PRINTS" id="PR00276">
    <property type="entry name" value="INSULINFAMLY"/>
</dbReference>
<proteinExistence type="evidence at transcript level"/>
<accession>U5ERR0</accession>
<comment type="similarity">
    <text evidence="1 6">Belongs to the insulin family.</text>
</comment>
<dbReference type="PANTHER" id="PTHR13647">
    <property type="entry name" value="INSULIN-LIKE PEPTIDE 2-RELATED"/>
    <property type="match status" value="1"/>
</dbReference>
<evidence type="ECO:0000259" key="8">
    <source>
        <dbReference type="SMART" id="SM00078"/>
    </source>
</evidence>
<dbReference type="PROSITE" id="PS00262">
    <property type="entry name" value="INSULIN"/>
    <property type="match status" value="1"/>
</dbReference>
<evidence type="ECO:0000256" key="7">
    <source>
        <dbReference type="SAM" id="SignalP"/>
    </source>
</evidence>
<evidence type="ECO:0000256" key="6">
    <source>
        <dbReference type="RuleBase" id="RU000406"/>
    </source>
</evidence>
<dbReference type="GO" id="GO:0005179">
    <property type="term" value="F:hormone activity"/>
    <property type="evidence" value="ECO:0007669"/>
    <property type="project" value="InterPro"/>
</dbReference>
<name>U5ERR0_9DIPT</name>
<comment type="subcellular location">
    <subcellularLocation>
        <location evidence="6">Secreted</location>
    </subcellularLocation>
</comment>
<dbReference type="InterPro" id="IPR022352">
    <property type="entry name" value="Ins/IGF/rlx"/>
</dbReference>
<dbReference type="Gene3D" id="1.10.100.10">
    <property type="entry name" value="Insulin-like"/>
    <property type="match status" value="1"/>
</dbReference>
<dbReference type="AlphaFoldDB" id="U5ERR0"/>
<dbReference type="SUPFAM" id="SSF56994">
    <property type="entry name" value="Insulin-like"/>
    <property type="match status" value="1"/>
</dbReference>
<keyword evidence="6" id="KW-0964">Secreted</keyword>
<dbReference type="EMBL" id="GANO01003623">
    <property type="protein sequence ID" value="JAB56248.1"/>
    <property type="molecule type" value="mRNA"/>
</dbReference>
<dbReference type="SMART" id="SM00078">
    <property type="entry name" value="IlGF"/>
    <property type="match status" value="1"/>
</dbReference>
<sequence length="151" mass="17594">MRSTNLFNLRLIIVYLGITTLISVAMSDPNSTEVFRRFTRKRYCGKHLTETLAFLCSGRYGQMHGSVPSKKSDDYEYYADQPQPIDDIQFQVEPLPKYLQNQLPPGFPFRSRMANAMIPRTFRRVRRQGVYDECCKKSCSLPELESYCDRS</sequence>
<feature type="domain" description="Insulin-like" evidence="8">
    <location>
        <begin position="41"/>
        <end position="148"/>
    </location>
</feature>
<evidence type="ECO:0000313" key="9">
    <source>
        <dbReference type="EMBL" id="JAB56248.1"/>
    </source>
</evidence>
<evidence type="ECO:0000256" key="1">
    <source>
        <dbReference type="ARBA" id="ARBA00009034"/>
    </source>
</evidence>
<protein>
    <submittedName>
        <fullName evidence="9">Putative insulin-like peptide 2</fullName>
    </submittedName>
</protein>
<feature type="signal peptide" evidence="7">
    <location>
        <begin position="1"/>
        <end position="27"/>
    </location>
</feature>
<dbReference type="PANTHER" id="PTHR13647:SF4">
    <property type="entry name" value="INSULIN-LIKE PEPTIDE 1-RELATED"/>
    <property type="match status" value="1"/>
</dbReference>
<keyword evidence="3" id="KW-0165">Cleavage on pair of basic residues</keyword>
<reference evidence="9" key="1">
    <citation type="journal article" date="2014" name="Insect Biochem. Mol. Biol.">
        <title>An insight into the sialome of the frog biting fly, Corethrella appendiculata.</title>
        <authorList>
            <person name="Ribeiro J.M.C."/>
            <person name="Chagas A.C."/>
            <person name="Pham V.M."/>
            <person name="Lounibos L.P."/>
            <person name="Calvo E."/>
        </authorList>
    </citation>
    <scope>NUCLEOTIDE SEQUENCE</scope>
    <source>
        <tissue evidence="9">Salivary glands</tissue>
    </source>
</reference>
<evidence type="ECO:0000256" key="4">
    <source>
        <dbReference type="ARBA" id="ARBA00022729"/>
    </source>
</evidence>
<comment type="subunit">
    <text evidence="2">Heterodimer of a B chain and an A chain linked by two disulfide bonds.</text>
</comment>
<dbReference type="InterPro" id="IPR016179">
    <property type="entry name" value="Insulin-like"/>
</dbReference>
<organism evidence="9">
    <name type="scientific">Corethrella appendiculata</name>
    <dbReference type="NCBI Taxonomy" id="1370023"/>
    <lineage>
        <taxon>Eukaryota</taxon>
        <taxon>Metazoa</taxon>
        <taxon>Ecdysozoa</taxon>
        <taxon>Arthropoda</taxon>
        <taxon>Hexapoda</taxon>
        <taxon>Insecta</taxon>
        <taxon>Pterygota</taxon>
        <taxon>Neoptera</taxon>
        <taxon>Endopterygota</taxon>
        <taxon>Diptera</taxon>
        <taxon>Nematocera</taxon>
        <taxon>Culicoidea</taxon>
        <taxon>Chaoboridae</taxon>
        <taxon>Corethrella</taxon>
    </lineage>
</organism>
<evidence type="ECO:0000256" key="2">
    <source>
        <dbReference type="ARBA" id="ARBA00011207"/>
    </source>
</evidence>
<dbReference type="GO" id="GO:0005576">
    <property type="term" value="C:extracellular region"/>
    <property type="evidence" value="ECO:0007669"/>
    <property type="project" value="UniProtKB-SubCell"/>
</dbReference>
<dbReference type="CDD" id="cd04366">
    <property type="entry name" value="IlGF_insulin_bombyxin_like"/>
    <property type="match status" value="1"/>
</dbReference>
<feature type="chain" id="PRO_5004660126" evidence="7">
    <location>
        <begin position="28"/>
        <end position="151"/>
    </location>
</feature>
<evidence type="ECO:0000256" key="5">
    <source>
        <dbReference type="ARBA" id="ARBA00023157"/>
    </source>
</evidence>
<dbReference type="Pfam" id="PF00049">
    <property type="entry name" value="Insulin"/>
    <property type="match status" value="1"/>
</dbReference>
<dbReference type="InterPro" id="IPR036438">
    <property type="entry name" value="Insulin-like_sf"/>
</dbReference>
<keyword evidence="4 7" id="KW-0732">Signal</keyword>
<keyword evidence="5" id="KW-1015">Disulfide bond</keyword>
<dbReference type="InterPro" id="IPR022353">
    <property type="entry name" value="Insulin_CS"/>
</dbReference>
<evidence type="ECO:0000256" key="3">
    <source>
        <dbReference type="ARBA" id="ARBA00022685"/>
    </source>
</evidence>